<reference evidence="2 3" key="1">
    <citation type="submission" date="2015-11" db="EMBL/GenBank/DDBJ databases">
        <title>Genomic analysis of 38 Legionella species identifies large and diverse effector repertoires.</title>
        <authorList>
            <person name="Burstein D."/>
            <person name="Amaro F."/>
            <person name="Zusman T."/>
            <person name="Lifshitz Z."/>
            <person name="Cohen O."/>
            <person name="Gilbert J.A."/>
            <person name="Pupko T."/>
            <person name="Shuman H.A."/>
            <person name="Segal G."/>
        </authorList>
    </citation>
    <scope>NUCLEOTIDE SEQUENCE [LARGE SCALE GENOMIC DNA]</scope>
    <source>
        <strain evidence="2 3">ATCC 49506</strain>
    </source>
</reference>
<keyword evidence="1" id="KW-0472">Membrane</keyword>
<keyword evidence="1" id="KW-1133">Transmembrane helix</keyword>
<feature type="transmembrane region" description="Helical" evidence="1">
    <location>
        <begin position="276"/>
        <end position="294"/>
    </location>
</feature>
<dbReference type="OrthoDB" id="5646800at2"/>
<feature type="transmembrane region" description="Helical" evidence="1">
    <location>
        <begin position="348"/>
        <end position="368"/>
    </location>
</feature>
<gene>
    <name evidence="2" type="ORF">Lnau_2123</name>
</gene>
<keyword evidence="1" id="KW-0812">Transmembrane</keyword>
<name>A0A0W0WNC6_9GAMM</name>
<sequence>MSAVLQRLQSLTGGLEQCQEGTKTWDFRERLEEKAVDFFLPLVRIHQLLQIEYNVHCVHLAHSFADKSQQPNLTEDELNILTEQLVAALAMAELLAHIYHYYLDVPYEVLTLQNEQKHYRNLLRLRGYDFPNTEKLENDPTESFVRSVRETTAKYNWLRLFTIRIRRVFITLLPFIKDWKYLTGMINGIDIVLGPTLNYVAWVFYVPRLMFNLLVLLKHFYPTEWVGMGAKEKDLDWLFRVEIHFQRRWFFLGNDTAWFIGGILGCFVLTGILAPVAMYVSISIFFFDIIMASLRASIEMRRMNEIREQYINIADNLRSSGASQAEIEEIEEYQRQLEESFSTEQQRLILAIICTSTLFLAMCLTVPALASMPIIPLISAIMVITITLISFIATNWINEFAPKKNVEKIDAPGQSLFTKGLTFFQPSNESAEKQRKKLLHVSSTAGPLWDLPTIESQTTNPL</sequence>
<proteinExistence type="predicted"/>
<dbReference type="RefSeq" id="WP_058505136.1">
    <property type="nucleotide sequence ID" value="NZ_CAAAIF010000012.1"/>
</dbReference>
<evidence type="ECO:0000313" key="2">
    <source>
        <dbReference type="EMBL" id="KTD33831.1"/>
    </source>
</evidence>
<dbReference type="AlphaFoldDB" id="A0A0W0WNC6"/>
<feature type="transmembrane region" description="Helical" evidence="1">
    <location>
        <begin position="249"/>
        <end position="270"/>
    </location>
</feature>
<dbReference type="EMBL" id="LNYO01000021">
    <property type="protein sequence ID" value="KTD33831.1"/>
    <property type="molecule type" value="Genomic_DNA"/>
</dbReference>
<evidence type="ECO:0000313" key="3">
    <source>
        <dbReference type="Proteomes" id="UP000054725"/>
    </source>
</evidence>
<protein>
    <recommendedName>
        <fullName evidence="4">Coiled-coil protein</fullName>
    </recommendedName>
</protein>
<dbReference type="Proteomes" id="UP000054725">
    <property type="component" value="Unassembled WGS sequence"/>
</dbReference>
<keyword evidence="3" id="KW-1185">Reference proteome</keyword>
<accession>A0A0W0WNC6</accession>
<feature type="transmembrane region" description="Helical" evidence="1">
    <location>
        <begin position="374"/>
        <end position="397"/>
    </location>
</feature>
<evidence type="ECO:0000256" key="1">
    <source>
        <dbReference type="SAM" id="Phobius"/>
    </source>
</evidence>
<comment type="caution">
    <text evidence="2">The sequence shown here is derived from an EMBL/GenBank/DDBJ whole genome shotgun (WGS) entry which is preliminary data.</text>
</comment>
<dbReference type="PATRIC" id="fig|45070.6.peg.2238"/>
<evidence type="ECO:0008006" key="4">
    <source>
        <dbReference type="Google" id="ProtNLM"/>
    </source>
</evidence>
<dbReference type="STRING" id="45070.Lnau_2123"/>
<organism evidence="2 3">
    <name type="scientific">Legionella nautarum</name>
    <dbReference type="NCBI Taxonomy" id="45070"/>
    <lineage>
        <taxon>Bacteria</taxon>
        <taxon>Pseudomonadati</taxon>
        <taxon>Pseudomonadota</taxon>
        <taxon>Gammaproteobacteria</taxon>
        <taxon>Legionellales</taxon>
        <taxon>Legionellaceae</taxon>
        <taxon>Legionella</taxon>
    </lineage>
</organism>